<keyword evidence="1" id="KW-0472">Membrane</keyword>
<keyword evidence="1" id="KW-0812">Transmembrane</keyword>
<feature type="transmembrane region" description="Helical" evidence="1">
    <location>
        <begin position="150"/>
        <end position="168"/>
    </location>
</feature>
<dbReference type="STRING" id="1071378.G0WI36"/>
<evidence type="ECO:0000256" key="1">
    <source>
        <dbReference type="SAM" id="Phobius"/>
    </source>
</evidence>
<feature type="transmembrane region" description="Helical" evidence="1">
    <location>
        <begin position="58"/>
        <end position="75"/>
    </location>
</feature>
<reference evidence="2 3" key="1">
    <citation type="journal article" date="2011" name="Proc. Natl. Acad. Sci. U.S.A.">
        <title>Evolutionary erosion of yeast sex chromosomes by mating-type switching accidents.</title>
        <authorList>
            <person name="Gordon J.L."/>
            <person name="Armisen D."/>
            <person name="Proux-Wera E."/>
            <person name="Oheigeartaigh S.S."/>
            <person name="Byrne K.P."/>
            <person name="Wolfe K.H."/>
        </authorList>
    </citation>
    <scope>NUCLEOTIDE SEQUENCE [LARGE SCALE GENOMIC DNA]</scope>
    <source>
        <strain evidence="3">ATCC 10597 / BCRC 20456 / CBS 421 / NBRC 0211 / NRRL Y-12639</strain>
    </source>
</reference>
<protein>
    <submittedName>
        <fullName evidence="2">Uncharacterized protein</fullName>
    </submittedName>
</protein>
<organism evidence="2 3">
    <name type="scientific">Naumovozyma dairenensis (strain ATCC 10597 / BCRC 20456 / CBS 421 / NBRC 0211 / NRRL Y-12639)</name>
    <name type="common">Saccharomyces dairenensis</name>
    <dbReference type="NCBI Taxonomy" id="1071378"/>
    <lineage>
        <taxon>Eukaryota</taxon>
        <taxon>Fungi</taxon>
        <taxon>Dikarya</taxon>
        <taxon>Ascomycota</taxon>
        <taxon>Saccharomycotina</taxon>
        <taxon>Saccharomycetes</taxon>
        <taxon>Saccharomycetales</taxon>
        <taxon>Saccharomycetaceae</taxon>
        <taxon>Naumovozyma</taxon>
    </lineage>
</organism>
<keyword evidence="3" id="KW-1185">Reference proteome</keyword>
<dbReference type="AlphaFoldDB" id="G0WI36"/>
<dbReference type="RefSeq" id="XP_003672690.1">
    <property type="nucleotide sequence ID" value="XM_003672642.1"/>
</dbReference>
<accession>G0WI36</accession>
<gene>
    <name evidence="2" type="primary">NDAI0K02560</name>
    <name evidence="2" type="ordered locus">NDAI_0K02560</name>
</gene>
<evidence type="ECO:0000313" key="2">
    <source>
        <dbReference type="EMBL" id="CCD27447.1"/>
    </source>
</evidence>
<name>G0WI36_NAUDC</name>
<dbReference type="OrthoDB" id="4074030at2759"/>
<dbReference type="Proteomes" id="UP000000689">
    <property type="component" value="Chromosome 11"/>
</dbReference>
<dbReference type="KEGG" id="ndi:NDAI_0K02560"/>
<keyword evidence="1" id="KW-1133">Transmembrane helix</keyword>
<feature type="transmembrane region" description="Helical" evidence="1">
    <location>
        <begin position="87"/>
        <end position="105"/>
    </location>
</feature>
<dbReference type="PANTHER" id="PTHR36784:SF1">
    <property type="entry name" value="HISTONE-LYSINE N-METHYLTRANSFERASE"/>
    <property type="match status" value="1"/>
</dbReference>
<dbReference type="EMBL" id="HE580277">
    <property type="protein sequence ID" value="CCD27447.1"/>
    <property type="molecule type" value="Genomic_DNA"/>
</dbReference>
<dbReference type="GeneID" id="11497892"/>
<dbReference type="PANTHER" id="PTHR36784">
    <property type="entry name" value="HISTONE-LYSINE N-METHYLTRANSFERASE"/>
    <property type="match status" value="1"/>
</dbReference>
<dbReference type="HOGENOM" id="CLU_119636_0_0_1"/>
<dbReference type="eggNOG" id="ENOG502S3VI">
    <property type="taxonomic scope" value="Eukaryota"/>
</dbReference>
<feature type="transmembrane region" description="Helical" evidence="1">
    <location>
        <begin position="126"/>
        <end position="144"/>
    </location>
</feature>
<sequence length="192" mass="22463">MSRLRQFNNKILEIGQENSFTRDTDDIDDMVPIVPIDSQEQEELIEKFTLNNHLRNNWYIKVFTICFLLCAGLFLQSATTKHTDHTFLFLICFQSIICTCITLRYELLHDYKIFGLKMIRVKNSTINAINCILLVLIGWISSSSFKEQSIIFLISQLPLLLFIIGALLKKWIKDMELEVAGLRNMKYKYKNV</sequence>
<dbReference type="OMA" id="CINIRYD"/>
<evidence type="ECO:0000313" key="3">
    <source>
        <dbReference type="Proteomes" id="UP000000689"/>
    </source>
</evidence>
<proteinExistence type="predicted"/>